<dbReference type="PANTHER" id="PTHR33054">
    <property type="entry name" value="CCHC-TYPE DOMAIN-CONTAINING PROTEIN"/>
    <property type="match status" value="1"/>
</dbReference>
<evidence type="ECO:0000313" key="4">
    <source>
        <dbReference type="Proteomes" id="UP001324115"/>
    </source>
</evidence>
<organism evidence="3 4">
    <name type="scientific">Quercus rubra</name>
    <name type="common">Northern red oak</name>
    <name type="synonym">Quercus borealis</name>
    <dbReference type="NCBI Taxonomy" id="3512"/>
    <lineage>
        <taxon>Eukaryota</taxon>
        <taxon>Viridiplantae</taxon>
        <taxon>Streptophyta</taxon>
        <taxon>Embryophyta</taxon>
        <taxon>Tracheophyta</taxon>
        <taxon>Spermatophyta</taxon>
        <taxon>Magnoliopsida</taxon>
        <taxon>eudicotyledons</taxon>
        <taxon>Gunneridae</taxon>
        <taxon>Pentapetalae</taxon>
        <taxon>rosids</taxon>
        <taxon>fabids</taxon>
        <taxon>Fagales</taxon>
        <taxon>Fagaceae</taxon>
        <taxon>Quercus</taxon>
    </lineage>
</organism>
<protein>
    <submittedName>
        <fullName evidence="3">Uncharacterized protein</fullName>
    </submittedName>
</protein>
<dbReference type="Pfam" id="PF24925">
    <property type="entry name" value="DUF7746"/>
    <property type="match status" value="1"/>
</dbReference>
<dbReference type="InterPro" id="IPR056648">
    <property type="entry name" value="DUF7746"/>
</dbReference>
<dbReference type="InterPro" id="IPR028919">
    <property type="entry name" value="Viral_movement"/>
</dbReference>
<dbReference type="InterPro" id="IPR056010">
    <property type="entry name" value="DUF7588"/>
</dbReference>
<keyword evidence="4" id="KW-1185">Reference proteome</keyword>
<sequence>MAKWTIPKVDTKNVYKISWAENTFHSAYKVRTVEQIFSISKTHEKCCLFTKKNIGEFLASKKFSYLHIGMVQVAIKPLTRKGINASVLMCLHDARFKNFKYSILGMITASLYDGPIYFSCYPDLTLALDDPNIIKALTLNIASSGYHMEEGSKPFALIYRIYYRLLGTQLNPSAINHREPSGKTMLIKCSTSNAKIQIPKMIQWQDIKLPTEWFLEQESPIAKPIFDELDLTHIQQYLDGTVKISFQNNQPLRINKGRHSFGGSESISKRDQDLNEFLKKNFSKPTDLKSKSISKRDQDLNEFLENNFEKPVDLKLKGISNDKFSNVYYSTKPETSSPYSKLASEEEDDNFKVDLIPLYDEFMLSKNQIKRKYFQDNFAQSEKNRVKSKWLEKMNQLKKHILFFDFLENHYVSNDEISKQHLNVIKKSNFVKAADKSIVRSTHPPLETILKTCQDQKTEVNATPFKIADDQTPIISIIEQNNFTNESLHVIGQQLDRIEEKIERTVSIEKLASEKSVFVKTKKPLINLPSQREKVMFKTSQSKMLEVVDKILSDLKVKTKGTSRNTTCTISKKGKEIVSDEHTDSDTVCARKIFGNDFPEIKRFVGNPKPMSFTKNWYFRPTPPDMQFEERIFQTQFSVSADKLYEWNIDGLSKQEIINKMSQMSMVGISYQNNHDLDQPEIVNLLVTGFSGTLRGCIGRGILDGVNTLIYTILKHFVGTPSNISSRVSDLLNNLRCPTMTDYRWYQDVFISRVMLRKDCHKPYWKERSINGLPPIFAHKVKQMLMGKNDSIDYDNLTYGDIFSAIKKLGINMCNDEKLLKYHLQHKKKAK</sequence>
<dbReference type="PANTHER" id="PTHR33054:SF9">
    <property type="entry name" value="CCHC-TYPE DOMAIN-CONTAINING PROTEIN"/>
    <property type="match status" value="1"/>
</dbReference>
<reference evidence="3 4" key="1">
    <citation type="journal article" date="2023" name="G3 (Bethesda)">
        <title>A haplotype-resolved chromosome-scale genome for Quercus rubra L. provides insights into the genetics of adaptive traits for red oak species.</title>
        <authorList>
            <person name="Kapoor B."/>
            <person name="Jenkins J."/>
            <person name="Schmutz J."/>
            <person name="Zhebentyayeva T."/>
            <person name="Kuelheim C."/>
            <person name="Coggeshall M."/>
            <person name="Heim C."/>
            <person name="Lasky J.R."/>
            <person name="Leites L."/>
            <person name="Islam-Faridi N."/>
            <person name="Romero-Severson J."/>
            <person name="DeLeo V.L."/>
            <person name="Lucas S.M."/>
            <person name="Lazic D."/>
            <person name="Gailing O."/>
            <person name="Carlson J."/>
            <person name="Staton M."/>
        </authorList>
    </citation>
    <scope>NUCLEOTIDE SEQUENCE [LARGE SCALE GENOMIC DNA]</scope>
    <source>
        <strain evidence="3">Pseudo-F2</strain>
    </source>
</reference>
<dbReference type="Proteomes" id="UP001324115">
    <property type="component" value="Unassembled WGS sequence"/>
</dbReference>
<comment type="caution">
    <text evidence="3">The sequence shown here is derived from an EMBL/GenBank/DDBJ whole genome shotgun (WGS) entry which is preliminary data.</text>
</comment>
<accession>A0AAN7ICK1</accession>
<dbReference type="EMBL" id="JAXUIC010000011">
    <property type="protein sequence ID" value="KAK4565101.1"/>
    <property type="molecule type" value="Genomic_DNA"/>
</dbReference>
<evidence type="ECO:0000259" key="1">
    <source>
        <dbReference type="Pfam" id="PF24496"/>
    </source>
</evidence>
<dbReference type="AlphaFoldDB" id="A0AAN7ICK1"/>
<proteinExistence type="predicted"/>
<evidence type="ECO:0000313" key="3">
    <source>
        <dbReference type="EMBL" id="KAK4565101.1"/>
    </source>
</evidence>
<dbReference type="Pfam" id="PF01107">
    <property type="entry name" value="MP"/>
    <property type="match status" value="1"/>
</dbReference>
<name>A0AAN7ICK1_QUERU</name>
<gene>
    <name evidence="3" type="ORF">RGQ29_006957</name>
</gene>
<feature type="domain" description="DUF7588" evidence="1">
    <location>
        <begin position="358"/>
        <end position="419"/>
    </location>
</feature>
<feature type="domain" description="DUF7746" evidence="2">
    <location>
        <begin position="640"/>
        <end position="697"/>
    </location>
</feature>
<evidence type="ECO:0000259" key="2">
    <source>
        <dbReference type="Pfam" id="PF24925"/>
    </source>
</evidence>
<dbReference type="Pfam" id="PF24496">
    <property type="entry name" value="DUF7588"/>
    <property type="match status" value="1"/>
</dbReference>